<evidence type="ECO:0000313" key="3">
    <source>
        <dbReference type="Proteomes" id="UP000480039"/>
    </source>
</evidence>
<sequence>MTNYTITSNFDITNLRLSDGAYRCYNLLLSMAYGEKCTVYPSIRYIAVSLGRSCRSVNRYIKELVQLGYIAKRRRGSVSNVYTLLKKKVQQSIDRIKQAKNGSKEEKTTKKTNHKNNYNDKPKIDKFNDFDQRNYDFEKLEDLLLGKEGNLSECLI</sequence>
<dbReference type="Gene3D" id="1.10.10.10">
    <property type="entry name" value="Winged helix-like DNA-binding domain superfamily/Winged helix DNA-binding domain"/>
    <property type="match status" value="1"/>
</dbReference>
<comment type="caution">
    <text evidence="2">The sequence shown here is derived from an EMBL/GenBank/DDBJ whole genome shotgun (WGS) entry which is preliminary data.</text>
</comment>
<dbReference type="InterPro" id="IPR036388">
    <property type="entry name" value="WH-like_DNA-bd_sf"/>
</dbReference>
<reference evidence="2 3" key="1">
    <citation type="submission" date="2019-04" db="EMBL/GenBank/DDBJ databases">
        <title>Genome sequencing of Clostridium botulinum Groups I-IV and Clostridium butyricum.</title>
        <authorList>
            <person name="Brunt J."/>
            <person name="Van Vliet A.H.M."/>
            <person name="Stringer S.C."/>
            <person name="Carter A.T."/>
            <person name="Peck M.W."/>
        </authorList>
    </citation>
    <scope>NUCLEOTIDE SEQUENCE [LARGE SCALE GENOMIC DNA]</scope>
    <source>
        <strain evidence="2 3">Colworth BL30</strain>
    </source>
</reference>
<dbReference type="EMBL" id="SWQE01000017">
    <property type="protein sequence ID" value="NFJ10641.1"/>
    <property type="molecule type" value="Genomic_DNA"/>
</dbReference>
<organism evidence="2 3">
    <name type="scientific">Clostridium botulinum</name>
    <dbReference type="NCBI Taxonomy" id="1491"/>
    <lineage>
        <taxon>Bacteria</taxon>
        <taxon>Bacillati</taxon>
        <taxon>Bacillota</taxon>
        <taxon>Clostridia</taxon>
        <taxon>Eubacteriales</taxon>
        <taxon>Clostridiaceae</taxon>
        <taxon>Clostridium</taxon>
    </lineage>
</organism>
<feature type="region of interest" description="Disordered" evidence="1">
    <location>
        <begin position="96"/>
        <end position="123"/>
    </location>
</feature>
<feature type="compositionally biased region" description="Basic and acidic residues" evidence="1">
    <location>
        <begin position="96"/>
        <end position="109"/>
    </location>
</feature>
<accession>A0A846JBR6</accession>
<evidence type="ECO:0000256" key="1">
    <source>
        <dbReference type="SAM" id="MobiDB-lite"/>
    </source>
</evidence>
<dbReference type="SUPFAM" id="SSF46785">
    <property type="entry name" value="Winged helix' DNA-binding domain"/>
    <property type="match status" value="1"/>
</dbReference>
<name>A0A846JBR6_CLOBO</name>
<proteinExistence type="predicted"/>
<dbReference type="AlphaFoldDB" id="A0A846JBR6"/>
<dbReference type="InterPro" id="IPR036390">
    <property type="entry name" value="WH_DNA-bd_sf"/>
</dbReference>
<protein>
    <submittedName>
        <fullName evidence="2">Helix-turn-helix domain-containing protein</fullName>
    </submittedName>
</protein>
<dbReference type="Pfam" id="PF13730">
    <property type="entry name" value="HTH_36"/>
    <property type="match status" value="1"/>
</dbReference>
<gene>
    <name evidence="2" type="ORF">FC871_19720</name>
</gene>
<evidence type="ECO:0000313" key="2">
    <source>
        <dbReference type="EMBL" id="NFJ10641.1"/>
    </source>
</evidence>
<dbReference type="Proteomes" id="UP000480039">
    <property type="component" value="Unassembled WGS sequence"/>
</dbReference>